<feature type="region of interest" description="Disordered" evidence="1">
    <location>
        <begin position="40"/>
        <end position="65"/>
    </location>
</feature>
<dbReference type="AlphaFoldDB" id="A0A392P0T2"/>
<keyword evidence="3" id="KW-1185">Reference proteome</keyword>
<proteinExistence type="predicted"/>
<dbReference type="GO" id="GO:0007095">
    <property type="term" value="P:mitotic G2 DNA damage checkpoint signaling"/>
    <property type="evidence" value="ECO:0007669"/>
    <property type="project" value="InterPro"/>
</dbReference>
<evidence type="ECO:0000256" key="1">
    <source>
        <dbReference type="SAM" id="MobiDB-lite"/>
    </source>
</evidence>
<protein>
    <submittedName>
        <fullName evidence="2">Nibrin-like</fullName>
    </submittedName>
</protein>
<dbReference type="InterPro" id="IPR040227">
    <property type="entry name" value="Nibrin-rel"/>
</dbReference>
<feature type="non-terminal residue" evidence="2">
    <location>
        <position position="1"/>
    </location>
</feature>
<feature type="region of interest" description="Disordered" evidence="1">
    <location>
        <begin position="1"/>
        <end position="22"/>
    </location>
</feature>
<organism evidence="2 3">
    <name type="scientific">Trifolium medium</name>
    <dbReference type="NCBI Taxonomy" id="97028"/>
    <lineage>
        <taxon>Eukaryota</taxon>
        <taxon>Viridiplantae</taxon>
        <taxon>Streptophyta</taxon>
        <taxon>Embryophyta</taxon>
        <taxon>Tracheophyta</taxon>
        <taxon>Spermatophyta</taxon>
        <taxon>Magnoliopsida</taxon>
        <taxon>eudicotyledons</taxon>
        <taxon>Gunneridae</taxon>
        <taxon>Pentapetalae</taxon>
        <taxon>rosids</taxon>
        <taxon>fabids</taxon>
        <taxon>Fabales</taxon>
        <taxon>Fabaceae</taxon>
        <taxon>Papilionoideae</taxon>
        <taxon>50 kb inversion clade</taxon>
        <taxon>NPAAA clade</taxon>
        <taxon>Hologalegina</taxon>
        <taxon>IRL clade</taxon>
        <taxon>Trifolieae</taxon>
        <taxon>Trifolium</taxon>
    </lineage>
</organism>
<dbReference type="GO" id="GO:0030870">
    <property type="term" value="C:Mre11 complex"/>
    <property type="evidence" value="ECO:0007669"/>
    <property type="project" value="InterPro"/>
</dbReference>
<dbReference type="EMBL" id="LXQA010059169">
    <property type="protein sequence ID" value="MCI05607.1"/>
    <property type="molecule type" value="Genomic_DNA"/>
</dbReference>
<evidence type="ECO:0000313" key="2">
    <source>
        <dbReference type="EMBL" id="MCI05607.1"/>
    </source>
</evidence>
<dbReference type="GO" id="GO:0003684">
    <property type="term" value="F:damaged DNA binding"/>
    <property type="evidence" value="ECO:0007669"/>
    <property type="project" value="TreeGrafter"/>
</dbReference>
<dbReference type="PANTHER" id="PTHR12162:SF0">
    <property type="entry name" value="NIBRIN"/>
    <property type="match status" value="1"/>
</dbReference>
<accession>A0A392P0T2</accession>
<dbReference type="PANTHER" id="PTHR12162">
    <property type="entry name" value="NIBRIN-RELATED"/>
    <property type="match status" value="1"/>
</dbReference>
<feature type="compositionally biased region" description="Basic and acidic residues" evidence="1">
    <location>
        <begin position="52"/>
        <end position="63"/>
    </location>
</feature>
<feature type="compositionally biased region" description="Polar residues" evidence="1">
    <location>
        <begin position="1"/>
        <end position="10"/>
    </location>
</feature>
<evidence type="ECO:0000313" key="3">
    <source>
        <dbReference type="Proteomes" id="UP000265520"/>
    </source>
</evidence>
<comment type="caution">
    <text evidence="2">The sequence shown here is derived from an EMBL/GenBank/DDBJ whole genome shotgun (WGS) entry which is preliminary data.</text>
</comment>
<dbReference type="GO" id="GO:0000724">
    <property type="term" value="P:double-strand break repair via homologous recombination"/>
    <property type="evidence" value="ECO:0007669"/>
    <property type="project" value="TreeGrafter"/>
</dbReference>
<reference evidence="2 3" key="1">
    <citation type="journal article" date="2018" name="Front. Plant Sci.">
        <title>Red Clover (Trifolium pratense) and Zigzag Clover (T. medium) - A Picture of Genomic Similarities and Differences.</title>
        <authorList>
            <person name="Dluhosova J."/>
            <person name="Istvanek J."/>
            <person name="Nedelnik J."/>
            <person name="Repkova J."/>
        </authorList>
    </citation>
    <scope>NUCLEOTIDE SEQUENCE [LARGE SCALE GENOMIC DNA]</scope>
    <source>
        <strain evidence="3">cv. 10/8</strain>
        <tissue evidence="2">Leaf</tissue>
    </source>
</reference>
<name>A0A392P0T2_9FABA</name>
<sequence length="177" mass="19699">VISSSCSTDETIVADSDTEVETATSPYANEALCDGNNVKYVKTEELDDDSGTSDKRKNERMEAPLDDVSTSLHKRKNDRMEASLDDVSTSLYETKRAKTEMSLDASVRSDTHATSFKDGTVSVKVRKDEVDNYASGNSDIVYSQNLIVRDTNILTNRSSALNSSVPNFKRFRKVCFW</sequence>
<dbReference type="Proteomes" id="UP000265520">
    <property type="component" value="Unassembled WGS sequence"/>
</dbReference>